<comment type="caution">
    <text evidence="9">The sequence shown here is derived from an EMBL/GenBank/DDBJ whole genome shotgun (WGS) entry which is preliminary data.</text>
</comment>
<comment type="similarity">
    <text evidence="5">Belongs to the SAT4 family.</text>
</comment>
<dbReference type="EMBL" id="JAQQWM010000005">
    <property type="protein sequence ID" value="KAK8063167.1"/>
    <property type="molecule type" value="Genomic_DNA"/>
</dbReference>
<dbReference type="InterPro" id="IPR049326">
    <property type="entry name" value="Rhodopsin_dom_fungi"/>
</dbReference>
<evidence type="ECO:0000256" key="5">
    <source>
        <dbReference type="ARBA" id="ARBA00038359"/>
    </source>
</evidence>
<dbReference type="PANTHER" id="PTHR33048">
    <property type="entry name" value="PTH11-LIKE INTEGRAL MEMBRANE PROTEIN (AFU_ORTHOLOGUE AFUA_5G11245)"/>
    <property type="match status" value="1"/>
</dbReference>
<sequence>MALGGDGPYMVAVLWSLTGLILFFLFLRLYTRIVCVAAYGIDDHFYVFTCVLIVAYSSLETVAAYHGYGQYDLDGDAVARSTYFRMIGQTFSLIATGASKFTVGLFLLRLVVVRWMIIAIWVVMAIMGILSTCSSTPPSYSSLGNVGVGLTCYVVATIFTWAACTPVVFTWDERIAGGKCIDTIPLAMGLALFTIVADLFFAILPWIFIWKLNIPKREKIILAVSLSLGIFAAAAGAKRIMEVKGVRDVPVGVIVWSQVETAATLVCVGIPVCRPLWTRHLSKYFKSKSSAYERQDGPSDNKNNGPAPIGMNTFGGGTMPGAKSSGDGSGNSKRKKKSSSKVSSKISSLWSITTTSQAPRAGTENRREEEDDTKSDEINLTISEEHNGSDVVETTGVAVGFPGDVETGNATKVGAELKRSWILGEGVNQAYIQGDQSKEEEETKDGIMASRTYEIKRS</sequence>
<name>A0ABR1UW73_9PEZI</name>
<dbReference type="InterPro" id="IPR052337">
    <property type="entry name" value="SAT4-like"/>
</dbReference>
<evidence type="ECO:0000313" key="9">
    <source>
        <dbReference type="EMBL" id="KAK8063167.1"/>
    </source>
</evidence>
<feature type="transmembrane region" description="Helical" evidence="7">
    <location>
        <begin position="146"/>
        <end position="171"/>
    </location>
</feature>
<evidence type="ECO:0000256" key="3">
    <source>
        <dbReference type="ARBA" id="ARBA00022989"/>
    </source>
</evidence>
<dbReference type="Pfam" id="PF20684">
    <property type="entry name" value="Fung_rhodopsin"/>
    <property type="match status" value="2"/>
</dbReference>
<evidence type="ECO:0000256" key="1">
    <source>
        <dbReference type="ARBA" id="ARBA00004141"/>
    </source>
</evidence>
<feature type="transmembrane region" description="Helical" evidence="7">
    <location>
        <begin position="115"/>
        <end position="134"/>
    </location>
</feature>
<evidence type="ECO:0000313" key="10">
    <source>
        <dbReference type="Proteomes" id="UP001446871"/>
    </source>
</evidence>
<keyword evidence="4 7" id="KW-0472">Membrane</keyword>
<feature type="domain" description="Rhodopsin" evidence="8">
    <location>
        <begin position="150"/>
        <end position="278"/>
    </location>
</feature>
<feature type="transmembrane region" description="Helical" evidence="7">
    <location>
        <begin position="183"/>
        <end position="208"/>
    </location>
</feature>
<dbReference type="PANTHER" id="PTHR33048:SF93">
    <property type="entry name" value="INTEGRAL MEMBRANE PROTEIN"/>
    <property type="match status" value="1"/>
</dbReference>
<feature type="domain" description="Rhodopsin" evidence="8">
    <location>
        <begin position="27"/>
        <end position="133"/>
    </location>
</feature>
<feature type="transmembrane region" description="Helical" evidence="7">
    <location>
        <begin position="220"/>
        <end position="237"/>
    </location>
</feature>
<evidence type="ECO:0000256" key="4">
    <source>
        <dbReference type="ARBA" id="ARBA00023136"/>
    </source>
</evidence>
<organism evidence="9 10">
    <name type="scientific">Apiospora saccharicola</name>
    <dbReference type="NCBI Taxonomy" id="335842"/>
    <lineage>
        <taxon>Eukaryota</taxon>
        <taxon>Fungi</taxon>
        <taxon>Dikarya</taxon>
        <taxon>Ascomycota</taxon>
        <taxon>Pezizomycotina</taxon>
        <taxon>Sordariomycetes</taxon>
        <taxon>Xylariomycetidae</taxon>
        <taxon>Amphisphaeriales</taxon>
        <taxon>Apiosporaceae</taxon>
        <taxon>Apiospora</taxon>
    </lineage>
</organism>
<feature type="transmembrane region" description="Helical" evidence="7">
    <location>
        <begin position="45"/>
        <end position="66"/>
    </location>
</feature>
<feature type="transmembrane region" description="Helical" evidence="7">
    <location>
        <begin position="12"/>
        <end position="33"/>
    </location>
</feature>
<keyword evidence="10" id="KW-1185">Reference proteome</keyword>
<proteinExistence type="inferred from homology"/>
<evidence type="ECO:0000256" key="2">
    <source>
        <dbReference type="ARBA" id="ARBA00022692"/>
    </source>
</evidence>
<keyword evidence="2 7" id="KW-0812">Transmembrane</keyword>
<accession>A0ABR1UW73</accession>
<evidence type="ECO:0000259" key="8">
    <source>
        <dbReference type="Pfam" id="PF20684"/>
    </source>
</evidence>
<feature type="region of interest" description="Disordered" evidence="6">
    <location>
        <begin position="291"/>
        <end position="376"/>
    </location>
</feature>
<comment type="subcellular location">
    <subcellularLocation>
        <location evidence="1">Membrane</location>
        <topology evidence="1">Multi-pass membrane protein</topology>
    </subcellularLocation>
</comment>
<evidence type="ECO:0000256" key="6">
    <source>
        <dbReference type="SAM" id="MobiDB-lite"/>
    </source>
</evidence>
<gene>
    <name evidence="9" type="ORF">PG996_007819</name>
</gene>
<feature type="compositionally biased region" description="Low complexity" evidence="6">
    <location>
        <begin position="340"/>
        <end position="351"/>
    </location>
</feature>
<protein>
    <recommendedName>
        <fullName evidence="8">Rhodopsin domain-containing protein</fullName>
    </recommendedName>
</protein>
<dbReference type="Proteomes" id="UP001446871">
    <property type="component" value="Unassembled WGS sequence"/>
</dbReference>
<keyword evidence="3 7" id="KW-1133">Transmembrane helix</keyword>
<reference evidence="9 10" key="1">
    <citation type="submission" date="2023-01" db="EMBL/GenBank/DDBJ databases">
        <title>Analysis of 21 Apiospora genomes using comparative genomics revels a genus with tremendous synthesis potential of carbohydrate active enzymes and secondary metabolites.</title>
        <authorList>
            <person name="Sorensen T."/>
        </authorList>
    </citation>
    <scope>NUCLEOTIDE SEQUENCE [LARGE SCALE GENOMIC DNA]</scope>
    <source>
        <strain evidence="9 10">CBS 83171</strain>
    </source>
</reference>
<feature type="transmembrane region" description="Helical" evidence="7">
    <location>
        <begin position="86"/>
        <end position="108"/>
    </location>
</feature>
<feature type="region of interest" description="Disordered" evidence="6">
    <location>
        <begin position="433"/>
        <end position="458"/>
    </location>
</feature>
<evidence type="ECO:0000256" key="7">
    <source>
        <dbReference type="SAM" id="Phobius"/>
    </source>
</evidence>